<accession>A0A562QU58</accession>
<dbReference type="SUPFAM" id="SSF53756">
    <property type="entry name" value="UDP-Glycosyltransferase/glycogen phosphorylase"/>
    <property type="match status" value="1"/>
</dbReference>
<dbReference type="CDD" id="cd03801">
    <property type="entry name" value="GT4_PimA-like"/>
    <property type="match status" value="1"/>
</dbReference>
<dbReference type="Pfam" id="PF13439">
    <property type="entry name" value="Glyco_transf_4"/>
    <property type="match status" value="1"/>
</dbReference>
<evidence type="ECO:0000259" key="2">
    <source>
        <dbReference type="Pfam" id="PF13439"/>
    </source>
</evidence>
<feature type="domain" description="Glycosyltransferase subfamily 4-like N-terminal" evidence="2">
    <location>
        <begin position="22"/>
        <end position="191"/>
    </location>
</feature>
<dbReference type="OrthoDB" id="9790710at2"/>
<dbReference type="Gene3D" id="3.40.50.2000">
    <property type="entry name" value="Glycogen Phosphorylase B"/>
    <property type="match status" value="2"/>
</dbReference>
<proteinExistence type="predicted"/>
<dbReference type="GO" id="GO:0016757">
    <property type="term" value="F:glycosyltransferase activity"/>
    <property type="evidence" value="ECO:0007669"/>
    <property type="project" value="InterPro"/>
</dbReference>
<dbReference type="Pfam" id="PF00534">
    <property type="entry name" value="Glycos_transf_1"/>
    <property type="match status" value="1"/>
</dbReference>
<comment type="caution">
    <text evidence="3">The sequence shown here is derived from an EMBL/GenBank/DDBJ whole genome shotgun (WGS) entry which is preliminary data.</text>
</comment>
<dbReference type="PANTHER" id="PTHR45947:SF3">
    <property type="entry name" value="SULFOQUINOVOSYL TRANSFERASE SQD2"/>
    <property type="match status" value="1"/>
</dbReference>
<evidence type="ECO:0000313" key="4">
    <source>
        <dbReference type="Proteomes" id="UP000316291"/>
    </source>
</evidence>
<keyword evidence="3" id="KW-0808">Transferase</keyword>
<dbReference type="InterPro" id="IPR001296">
    <property type="entry name" value="Glyco_trans_1"/>
</dbReference>
<dbReference type="InterPro" id="IPR028098">
    <property type="entry name" value="Glyco_trans_4-like_N"/>
</dbReference>
<name>A0A562QU58_9BRAD</name>
<dbReference type="Proteomes" id="UP000316291">
    <property type="component" value="Unassembled WGS sequence"/>
</dbReference>
<dbReference type="RefSeq" id="WP_018644059.1">
    <property type="nucleotide sequence ID" value="NZ_VLLA01000033.1"/>
</dbReference>
<dbReference type="PANTHER" id="PTHR45947">
    <property type="entry name" value="SULFOQUINOVOSYL TRANSFERASE SQD2"/>
    <property type="match status" value="1"/>
</dbReference>
<gene>
    <name evidence="3" type="ORF">IQ16_07625</name>
</gene>
<dbReference type="InterPro" id="IPR050194">
    <property type="entry name" value="Glycosyltransferase_grp1"/>
</dbReference>
<evidence type="ECO:0000313" key="3">
    <source>
        <dbReference type="EMBL" id="TWI60368.1"/>
    </source>
</evidence>
<keyword evidence="4" id="KW-1185">Reference proteome</keyword>
<dbReference type="AlphaFoldDB" id="A0A562QU58"/>
<sequence length="410" mass="44847">MKDPMSGAPNVMFLVEVVNCNDGIASYCETLATGLHARGVQIHLVSGIVRSDEKSEYKRQKLAAAVKQWHVVPGLRKLPALSIFMQLWKVIRENDISVINVHGLGMLMWGRLLSLLTGARCVATYHPSVLGNIDKVQNAPQSTFSLVQILYFNLFFPHTLILMSEESLRHLRRYVLFGKNRIAKVYGGVDTVHFRPPSDAERRDARAKFGVAEGEFMCLLAARLAWVKGHDLLIKAARKIRDSATPSPIDIKCYFVGSGGAEREKEIKSFAFAGEKDKDTFKFLGFMGDVREILWAADVFALPSRFEGFPLGVAEAMATGLVPVRTPAGGATDQIIEGQTGFIVPFEDADALVGALEKVADPATRAALSRNALARAQQYFGVGPMVDETLRIYGLIGDTSGNALAHAVKA</sequence>
<dbReference type="EMBL" id="VLLA01000033">
    <property type="protein sequence ID" value="TWI60368.1"/>
    <property type="molecule type" value="Genomic_DNA"/>
</dbReference>
<organism evidence="3 4">
    <name type="scientific">Bradyrhizobium huanghuaihaiense</name>
    <dbReference type="NCBI Taxonomy" id="990078"/>
    <lineage>
        <taxon>Bacteria</taxon>
        <taxon>Pseudomonadati</taxon>
        <taxon>Pseudomonadota</taxon>
        <taxon>Alphaproteobacteria</taxon>
        <taxon>Hyphomicrobiales</taxon>
        <taxon>Nitrobacteraceae</taxon>
        <taxon>Bradyrhizobium</taxon>
    </lineage>
</organism>
<protein>
    <submittedName>
        <fullName evidence="3">Glycosyltransferase involved in cell wall biosynthesis</fullName>
    </submittedName>
</protein>
<evidence type="ECO:0000259" key="1">
    <source>
        <dbReference type="Pfam" id="PF00534"/>
    </source>
</evidence>
<feature type="domain" description="Glycosyl transferase family 1" evidence="1">
    <location>
        <begin position="202"/>
        <end position="372"/>
    </location>
</feature>
<reference evidence="3 4" key="1">
    <citation type="journal article" date="2015" name="Stand. Genomic Sci.">
        <title>Genomic Encyclopedia of Bacterial and Archaeal Type Strains, Phase III: the genomes of soil and plant-associated and newly described type strains.</title>
        <authorList>
            <person name="Whitman W.B."/>
            <person name="Woyke T."/>
            <person name="Klenk H.P."/>
            <person name="Zhou Y."/>
            <person name="Lilburn T.G."/>
            <person name="Beck B.J."/>
            <person name="De Vos P."/>
            <person name="Vandamme P."/>
            <person name="Eisen J.A."/>
            <person name="Garrity G."/>
            <person name="Hugenholtz P."/>
            <person name="Kyrpides N.C."/>
        </authorList>
    </citation>
    <scope>NUCLEOTIDE SEQUENCE [LARGE SCALE GENOMIC DNA]</scope>
    <source>
        <strain evidence="3 4">CGMCC 1.10948</strain>
    </source>
</reference>